<dbReference type="Proteomes" id="UP001529510">
    <property type="component" value="Unassembled WGS sequence"/>
</dbReference>
<protein>
    <submittedName>
        <fullName evidence="2">Uncharacterized protein</fullName>
    </submittedName>
</protein>
<dbReference type="AlphaFoldDB" id="A0ABD0RQY3"/>
<reference evidence="2 3" key="1">
    <citation type="submission" date="2024-05" db="EMBL/GenBank/DDBJ databases">
        <title>Genome sequencing and assembly of Indian major carp, Cirrhinus mrigala (Hamilton, 1822).</title>
        <authorList>
            <person name="Mohindra V."/>
            <person name="Chowdhury L.M."/>
            <person name="Lal K."/>
            <person name="Jena J.K."/>
        </authorList>
    </citation>
    <scope>NUCLEOTIDE SEQUENCE [LARGE SCALE GENOMIC DNA]</scope>
    <source>
        <strain evidence="2">CM1030</strain>
        <tissue evidence="2">Blood</tissue>
    </source>
</reference>
<proteinExistence type="predicted"/>
<name>A0ABD0RQY3_CIRMR</name>
<accession>A0ABD0RQY3</accession>
<evidence type="ECO:0000313" key="3">
    <source>
        <dbReference type="Proteomes" id="UP001529510"/>
    </source>
</evidence>
<feature type="region of interest" description="Disordered" evidence="1">
    <location>
        <begin position="94"/>
        <end position="113"/>
    </location>
</feature>
<dbReference type="EMBL" id="JAMKFB020000002">
    <property type="protein sequence ID" value="KAL0199790.1"/>
    <property type="molecule type" value="Genomic_DNA"/>
</dbReference>
<organism evidence="2 3">
    <name type="scientific">Cirrhinus mrigala</name>
    <name type="common">Mrigala</name>
    <dbReference type="NCBI Taxonomy" id="683832"/>
    <lineage>
        <taxon>Eukaryota</taxon>
        <taxon>Metazoa</taxon>
        <taxon>Chordata</taxon>
        <taxon>Craniata</taxon>
        <taxon>Vertebrata</taxon>
        <taxon>Euteleostomi</taxon>
        <taxon>Actinopterygii</taxon>
        <taxon>Neopterygii</taxon>
        <taxon>Teleostei</taxon>
        <taxon>Ostariophysi</taxon>
        <taxon>Cypriniformes</taxon>
        <taxon>Cyprinidae</taxon>
        <taxon>Labeoninae</taxon>
        <taxon>Labeonini</taxon>
        <taxon>Cirrhinus</taxon>
    </lineage>
</organism>
<evidence type="ECO:0000313" key="2">
    <source>
        <dbReference type="EMBL" id="KAL0199790.1"/>
    </source>
</evidence>
<feature type="compositionally biased region" description="Basic and acidic residues" evidence="1">
    <location>
        <begin position="10"/>
        <end position="24"/>
    </location>
</feature>
<sequence length="169" mass="18172">MASALQMKHSSLEHTRKRVIDPRRRQAALSFLSNISLDGRPVQDDGENQTEDEDSSRTRQSLVSAMGQQALAAAANQALSSARAAGFMAGITGPSAAAAAAPPPPPACGADAEGDVPYSAPPFQQFHRLREGDYRRTLRESCLQNYCCLEGGQIANSALELQRSRYALR</sequence>
<evidence type="ECO:0000256" key="1">
    <source>
        <dbReference type="SAM" id="MobiDB-lite"/>
    </source>
</evidence>
<feature type="compositionally biased region" description="Acidic residues" evidence="1">
    <location>
        <begin position="44"/>
        <end position="54"/>
    </location>
</feature>
<keyword evidence="3" id="KW-1185">Reference proteome</keyword>
<feature type="region of interest" description="Disordered" evidence="1">
    <location>
        <begin position="1"/>
        <end position="64"/>
    </location>
</feature>
<comment type="caution">
    <text evidence="2">The sequence shown here is derived from an EMBL/GenBank/DDBJ whole genome shotgun (WGS) entry which is preliminary data.</text>
</comment>
<gene>
    <name evidence="2" type="ORF">M9458_002977</name>
</gene>